<reference evidence="2 3" key="1">
    <citation type="journal article" date="2013" name="Int. J. Syst. Evol. Microbiol.">
        <title>Marinoscillum luteum sp. nov., isolated from marine sediment.</title>
        <authorList>
            <person name="Cha I.T."/>
            <person name="Park S.J."/>
            <person name="Kim S.J."/>
            <person name="Kim J.G."/>
            <person name="Jung M.Y."/>
            <person name="Shin K.S."/>
            <person name="Kwon K.K."/>
            <person name="Yang S.H."/>
            <person name="Seo Y.S."/>
            <person name="Rhee S.K."/>
        </authorList>
    </citation>
    <scope>NUCLEOTIDE SEQUENCE [LARGE SCALE GENOMIC DNA]</scope>
    <source>
        <strain evidence="2 3">KCTC 23939</strain>
    </source>
</reference>
<dbReference type="PROSITE" id="PS51257">
    <property type="entry name" value="PROKAR_LIPOPROTEIN"/>
    <property type="match status" value="1"/>
</dbReference>
<keyword evidence="1" id="KW-0732">Signal</keyword>
<feature type="signal peptide" evidence="1">
    <location>
        <begin position="1"/>
        <end position="24"/>
    </location>
</feature>
<dbReference type="EMBL" id="JBIPKE010000019">
    <property type="protein sequence ID" value="MFH6984892.1"/>
    <property type="molecule type" value="Genomic_DNA"/>
</dbReference>
<dbReference type="Proteomes" id="UP001610063">
    <property type="component" value="Unassembled WGS sequence"/>
</dbReference>
<keyword evidence="3" id="KW-1185">Reference proteome</keyword>
<accession>A0ABW7NC10</accession>
<evidence type="ECO:0000313" key="2">
    <source>
        <dbReference type="EMBL" id="MFH6984892.1"/>
    </source>
</evidence>
<dbReference type="RefSeq" id="WP_395418318.1">
    <property type="nucleotide sequence ID" value="NZ_JBIPKE010000019.1"/>
</dbReference>
<proteinExistence type="predicted"/>
<gene>
    <name evidence="2" type="ORF">ACHKAR_15660</name>
</gene>
<feature type="chain" id="PRO_5046481096" evidence="1">
    <location>
        <begin position="25"/>
        <end position="532"/>
    </location>
</feature>
<evidence type="ECO:0000313" key="3">
    <source>
        <dbReference type="Proteomes" id="UP001610063"/>
    </source>
</evidence>
<comment type="caution">
    <text evidence="2">The sequence shown here is derived from an EMBL/GenBank/DDBJ whole genome shotgun (WGS) entry which is preliminary data.</text>
</comment>
<protein>
    <submittedName>
        <fullName evidence="2">Uncharacterized protein</fullName>
    </submittedName>
</protein>
<sequence length="532" mass="58037">MRTIYFKRLMLLAMVLFSSLLISCGEDDGPKEPEVLLPNLDGLYVYGTSTVAAEPGGAASKINLAILDPGQGAQVESMDGVFGKFIHIGANSTISFAYVSGGEGVVYGADGGGSLDSANTVGGVINDKVIHGTLVQDADPINVTNAGLYYVFVNINTESFTLMEVKANMIGDATELQWSAGTALALKSSDNDKTVFEGTGLALTGATGYRYRFNDGWHVYSDETIVTLSSLGVPSYGDAWDSGINDLGFYLDNIPHKETGIFTVTLTFTASTGEWEEVKTKTGDLENDYSSLEIGWFGNAYLIDGAEPSEQWGTVHLVKTPTKDLKLYNWTWTIELIEGRSFVLRDPDGTVWITHGGAAKVGGAFDDGDIIKEDGQDNYFVVTPGIYEVTFTINSEDDGRTLTMERTTQFPDYSDREYGIFGNAYFVEGTTEGAWEAIHHIKTPEKDGNKYNWTWTLELIEGRSFVFRENAENGEWVTYGGAAKIGEAFESELIIKEDGQDNYYVATGGNYDITFTINAEDEGRILNIVPAQ</sequence>
<evidence type="ECO:0000256" key="1">
    <source>
        <dbReference type="SAM" id="SignalP"/>
    </source>
</evidence>
<name>A0ABW7NC10_9BACT</name>
<organism evidence="2 3">
    <name type="scientific">Marinoscillum luteum</name>
    <dbReference type="NCBI Taxonomy" id="861051"/>
    <lineage>
        <taxon>Bacteria</taxon>
        <taxon>Pseudomonadati</taxon>
        <taxon>Bacteroidota</taxon>
        <taxon>Cytophagia</taxon>
        <taxon>Cytophagales</taxon>
        <taxon>Reichenbachiellaceae</taxon>
        <taxon>Marinoscillum</taxon>
    </lineage>
</organism>